<accession>A0A8H5ZLB2</accession>
<keyword evidence="1" id="KW-0812">Transmembrane</keyword>
<feature type="transmembrane region" description="Helical" evidence="1">
    <location>
        <begin position="523"/>
        <end position="541"/>
    </location>
</feature>
<dbReference type="EMBL" id="WNKQ01000007">
    <property type="protein sequence ID" value="KAF5850264.1"/>
    <property type="molecule type" value="Genomic_DNA"/>
</dbReference>
<evidence type="ECO:0000256" key="1">
    <source>
        <dbReference type="SAM" id="Phobius"/>
    </source>
</evidence>
<evidence type="ECO:0000313" key="2">
    <source>
        <dbReference type="EMBL" id="KAF5850264.1"/>
    </source>
</evidence>
<evidence type="ECO:0000313" key="3">
    <source>
        <dbReference type="Proteomes" id="UP000624244"/>
    </source>
</evidence>
<comment type="caution">
    <text evidence="2">The sequence shown here is derived from an EMBL/GenBank/DDBJ whole genome shotgun (WGS) entry which is preliminary data.</text>
</comment>
<keyword evidence="1" id="KW-0472">Membrane</keyword>
<organism evidence="2 3">
    <name type="scientific">Cochliobolus sativus</name>
    <name type="common">Common root rot and spot blotch fungus</name>
    <name type="synonym">Bipolaris sorokiniana</name>
    <dbReference type="NCBI Taxonomy" id="45130"/>
    <lineage>
        <taxon>Eukaryota</taxon>
        <taxon>Fungi</taxon>
        <taxon>Dikarya</taxon>
        <taxon>Ascomycota</taxon>
        <taxon>Pezizomycotina</taxon>
        <taxon>Dothideomycetes</taxon>
        <taxon>Pleosporomycetidae</taxon>
        <taxon>Pleosporales</taxon>
        <taxon>Pleosporineae</taxon>
        <taxon>Pleosporaceae</taxon>
        <taxon>Bipolaris</taxon>
    </lineage>
</organism>
<dbReference type="AlphaFoldDB" id="A0A8H5ZLB2"/>
<sequence>MAEMVNIGTICFLNHESVMTILYIKIGLMFKRTIRNLSPCMDGIVETKVLAKFLSRQDNEALVAEDNKAWAWIDDRGICAGRSRDYEGSLDSKGLRKTLEQLRFGHPTLGDVDQRMILVSALAKTGWRHQMKALRDAIGKHIALETSMRVHMPILGFRKYRLEFHMEHLLLRPSSQTEGSVTDESVADLSFLELADADGLIVPYSLYREHMTLVICGWSNMQWTGYVFTQADKDNLNIEDMDELKGNFLASEYGFDFTAPPQSILTWDARSYWLRLVAHRSQYVLREWLYLVRTVEEGVEAWVSSLLYISKSQDSCNSGTTQDAVLADDIKRSLDKTLQTMQLLRRLGDTLSATLRAYNRFSKSGGDICYFSDIRDCSSVKNSIVESFEKLTDFLNRLHSLDDSCKHFATHLGRILDLENNRLIIQNEQLSQEINMYHLASHQLSERMHKLNEETCRLNKEIHKLNERSTEATCANQTESIKTSHSTRVNVELLLLTTPLGVVLQYFSSEQEILFFKRSPKTFVLATIVLMLLLRLLALALQHGGTLQRLFYRKPSAAPRRSQPPCQTLNNIELEQTQNV</sequence>
<dbReference type="Proteomes" id="UP000624244">
    <property type="component" value="Unassembled WGS sequence"/>
</dbReference>
<gene>
    <name evidence="2" type="ORF">GGP41_002521</name>
</gene>
<proteinExistence type="predicted"/>
<name>A0A8H5ZLB2_COCSA</name>
<keyword evidence="1" id="KW-1133">Transmembrane helix</keyword>
<protein>
    <submittedName>
        <fullName evidence="2">Uncharacterized protein</fullName>
    </submittedName>
</protein>
<reference evidence="2" key="1">
    <citation type="submission" date="2019-11" db="EMBL/GenBank/DDBJ databases">
        <title>Bipolaris sorokiniana Genome sequencing.</title>
        <authorList>
            <person name="Wang H."/>
        </authorList>
    </citation>
    <scope>NUCLEOTIDE SEQUENCE</scope>
</reference>